<feature type="transmembrane region" description="Helical" evidence="1">
    <location>
        <begin position="97"/>
        <end position="117"/>
    </location>
</feature>
<accession>A0A7S2MGY7</accession>
<dbReference type="EMBL" id="HBGV01006411">
    <property type="protein sequence ID" value="CAD9482328.1"/>
    <property type="molecule type" value="Transcribed_RNA"/>
</dbReference>
<evidence type="ECO:0008006" key="3">
    <source>
        <dbReference type="Google" id="ProtNLM"/>
    </source>
</evidence>
<evidence type="ECO:0000313" key="2">
    <source>
        <dbReference type="EMBL" id="CAD9482328.1"/>
    </source>
</evidence>
<feature type="transmembrane region" description="Helical" evidence="1">
    <location>
        <begin position="39"/>
        <end position="58"/>
    </location>
</feature>
<organism evidence="2">
    <name type="scientific">Helicotheca tamesis</name>
    <dbReference type="NCBI Taxonomy" id="374047"/>
    <lineage>
        <taxon>Eukaryota</taxon>
        <taxon>Sar</taxon>
        <taxon>Stramenopiles</taxon>
        <taxon>Ochrophyta</taxon>
        <taxon>Bacillariophyta</taxon>
        <taxon>Mediophyceae</taxon>
        <taxon>Lithodesmiophycidae</taxon>
        <taxon>Lithodesmiales</taxon>
        <taxon>Lithodesmiaceae</taxon>
        <taxon>Helicotheca</taxon>
    </lineage>
</organism>
<keyword evidence="1" id="KW-1133">Transmembrane helix</keyword>
<keyword evidence="1" id="KW-0812">Transmembrane</keyword>
<gene>
    <name evidence="2" type="ORF">HTAM1171_LOCUS3912</name>
</gene>
<sequence length="306" mass="34680">MIRAAPITPARVTVAAVTIGAWLQYSETYIQMLPQKTRAPFLALVFICAAFLFFVAPIPQDPAYHNFADRRGFCCRCGHFGFTDDKNRLVVPNFMDVASNVFIFGGGFFGLLVLALREYLDLAGDEWQLSVCLPILFASTAIITFGSMYYHWRPCNDTLVWDRLPMTVAFMAIFSFLLDERLSTDSSETNIGHLILYPLIVMGMSSVVWWHFTDDLRPYALVSILPLICIPILLAIYAPKYSGQEYILIALFWYVVAKIGEEKDHEIYILSGKRVSGHSLKHIFAGFVPFTLSYMLIIRQPLVDSE</sequence>
<feature type="transmembrane region" description="Helical" evidence="1">
    <location>
        <begin position="164"/>
        <end position="182"/>
    </location>
</feature>
<feature type="transmembrane region" description="Helical" evidence="1">
    <location>
        <begin position="194"/>
        <end position="212"/>
    </location>
</feature>
<dbReference type="PANTHER" id="PTHR34368">
    <property type="entry name" value="OS01G0962200 PROTEIN"/>
    <property type="match status" value="1"/>
</dbReference>
<protein>
    <recommendedName>
        <fullName evidence="3">Alkaline ceramidase</fullName>
    </recommendedName>
</protein>
<proteinExistence type="predicted"/>
<feature type="transmembrane region" description="Helical" evidence="1">
    <location>
        <begin position="129"/>
        <end position="152"/>
    </location>
</feature>
<evidence type="ECO:0000256" key="1">
    <source>
        <dbReference type="SAM" id="Phobius"/>
    </source>
</evidence>
<reference evidence="2" key="1">
    <citation type="submission" date="2021-01" db="EMBL/GenBank/DDBJ databases">
        <authorList>
            <person name="Corre E."/>
            <person name="Pelletier E."/>
            <person name="Niang G."/>
            <person name="Scheremetjew M."/>
            <person name="Finn R."/>
            <person name="Kale V."/>
            <person name="Holt S."/>
            <person name="Cochrane G."/>
            <person name="Meng A."/>
            <person name="Brown T."/>
            <person name="Cohen L."/>
        </authorList>
    </citation>
    <scope>NUCLEOTIDE SEQUENCE</scope>
    <source>
        <strain evidence="2">CCMP826</strain>
    </source>
</reference>
<keyword evidence="1" id="KW-0472">Membrane</keyword>
<dbReference type="AlphaFoldDB" id="A0A7S2MGY7"/>
<feature type="transmembrane region" description="Helical" evidence="1">
    <location>
        <begin position="218"/>
        <end position="238"/>
    </location>
</feature>
<dbReference type="PANTHER" id="PTHR34368:SF1">
    <property type="entry name" value="OS01G0962200 PROTEIN"/>
    <property type="match status" value="1"/>
</dbReference>
<name>A0A7S2MGY7_9STRA</name>